<dbReference type="InterPro" id="IPR043128">
    <property type="entry name" value="Rev_trsase/Diguanyl_cyclase"/>
</dbReference>
<accession>A0A1E3W496</accession>
<comment type="caution">
    <text evidence="3">The sequence shown here is derived from an EMBL/GenBank/DDBJ whole genome shotgun (WGS) entry which is preliminary data.</text>
</comment>
<dbReference type="InterPro" id="IPR050706">
    <property type="entry name" value="Cyclic-di-GMP_PDE-like"/>
</dbReference>
<dbReference type="STRING" id="1774968.AUC68_15355"/>
<dbReference type="InterPro" id="IPR000160">
    <property type="entry name" value="GGDEF_dom"/>
</dbReference>
<sequence>MRKTNTADVAGEQPHVQVDDVLDGIRTTAYRWDFGSDRIDWAKNAATVLGDVDIGVLRRGRAFALHIDPKHAAERYDGVTGRAKAAPNASHAYALQYRFLPNGRRGKAALWVEERGVCTTDDRGEPVQAQGTLRVIGDRRQRARPQGAPGDQDSARLSNRAELTGTLAKLLSSRGGRAEKGAFLLVGVNDLTCINETYGYEVGDEVIAIVGQRLATAVRGRDCLGRFSSNKFGIVLHGCVANEVVAVARRMIAAVERDVASTSAGSIAATVFVGAVLIPNDANTTQDAIGRALQAIDMARVSPRERFYCYDPSAPREAERKRNIAIADEVIRALNDRRIMVALQPVVTAGGHDPEFYECLLRLRLPDGSVLDASEFVPVAEKLGLSKLIDHRALELVVDILRATPDRKLALNVSALSTTEGHWIEALEALTGKDRRLTKRLIVEITESAAISDMEATAAFVSALKRAGCKVALDDFGAGYASFRSLRNLGVDMVKIDGSFIENLGQDAKDETLVQSLVELAHRFGLATVGEWVRDERSVAFLEKAGVSYLQGDFFGAPELHEDQTADTEKSAS</sequence>
<dbReference type="AlphaFoldDB" id="A0A1E3W496"/>
<dbReference type="PROSITE" id="PS50883">
    <property type="entry name" value="EAL"/>
    <property type="match status" value="1"/>
</dbReference>
<dbReference type="Gene3D" id="3.30.450.20">
    <property type="entry name" value="PAS domain"/>
    <property type="match status" value="1"/>
</dbReference>
<dbReference type="Pfam" id="PF00563">
    <property type="entry name" value="EAL"/>
    <property type="match status" value="1"/>
</dbReference>
<dbReference type="SUPFAM" id="SSF141868">
    <property type="entry name" value="EAL domain-like"/>
    <property type="match status" value="1"/>
</dbReference>
<organism evidence="3 4">
    <name type="scientific">Methyloceanibacter methanicus</name>
    <dbReference type="NCBI Taxonomy" id="1774968"/>
    <lineage>
        <taxon>Bacteria</taxon>
        <taxon>Pseudomonadati</taxon>
        <taxon>Pseudomonadota</taxon>
        <taxon>Alphaproteobacteria</taxon>
        <taxon>Hyphomicrobiales</taxon>
        <taxon>Hyphomicrobiaceae</taxon>
        <taxon>Methyloceanibacter</taxon>
    </lineage>
</organism>
<evidence type="ECO:0000313" key="4">
    <source>
        <dbReference type="Proteomes" id="UP000094501"/>
    </source>
</evidence>
<dbReference type="Gene3D" id="3.20.20.450">
    <property type="entry name" value="EAL domain"/>
    <property type="match status" value="1"/>
</dbReference>
<feature type="domain" description="GGDEF" evidence="2">
    <location>
        <begin position="179"/>
        <end position="312"/>
    </location>
</feature>
<dbReference type="InterPro" id="IPR035919">
    <property type="entry name" value="EAL_sf"/>
</dbReference>
<dbReference type="InterPro" id="IPR029787">
    <property type="entry name" value="Nucleotide_cyclase"/>
</dbReference>
<dbReference type="InterPro" id="IPR001633">
    <property type="entry name" value="EAL_dom"/>
</dbReference>
<dbReference type="EMBL" id="LPWG01000005">
    <property type="protein sequence ID" value="ODS00604.1"/>
    <property type="molecule type" value="Genomic_DNA"/>
</dbReference>
<dbReference type="SUPFAM" id="SSF55073">
    <property type="entry name" value="Nucleotide cyclase"/>
    <property type="match status" value="1"/>
</dbReference>
<protein>
    <recommendedName>
        <fullName evidence="5">Diguanylate cyclase</fullName>
    </recommendedName>
</protein>
<dbReference type="PANTHER" id="PTHR33121">
    <property type="entry name" value="CYCLIC DI-GMP PHOSPHODIESTERASE PDEF"/>
    <property type="match status" value="1"/>
</dbReference>
<feature type="domain" description="EAL" evidence="1">
    <location>
        <begin position="323"/>
        <end position="572"/>
    </location>
</feature>
<dbReference type="PROSITE" id="PS50887">
    <property type="entry name" value="GGDEF"/>
    <property type="match status" value="1"/>
</dbReference>
<dbReference type="SMART" id="SM00052">
    <property type="entry name" value="EAL"/>
    <property type="match status" value="1"/>
</dbReference>
<dbReference type="RefSeq" id="WP_069436500.1">
    <property type="nucleotide sequence ID" value="NZ_LPWG01000005.1"/>
</dbReference>
<evidence type="ECO:0000259" key="1">
    <source>
        <dbReference type="PROSITE" id="PS50883"/>
    </source>
</evidence>
<gene>
    <name evidence="3" type="ORF">AUC68_15355</name>
</gene>
<evidence type="ECO:0000259" key="2">
    <source>
        <dbReference type="PROSITE" id="PS50887"/>
    </source>
</evidence>
<name>A0A1E3W496_9HYPH</name>
<dbReference type="OrthoDB" id="23692at2"/>
<dbReference type="Gene3D" id="3.30.70.270">
    <property type="match status" value="1"/>
</dbReference>
<dbReference type="NCBIfam" id="TIGR00254">
    <property type="entry name" value="GGDEF"/>
    <property type="match status" value="1"/>
</dbReference>
<dbReference type="Pfam" id="PF00990">
    <property type="entry name" value="GGDEF"/>
    <property type="match status" value="1"/>
</dbReference>
<proteinExistence type="predicted"/>
<evidence type="ECO:0008006" key="5">
    <source>
        <dbReference type="Google" id="ProtNLM"/>
    </source>
</evidence>
<dbReference type="Proteomes" id="UP000094501">
    <property type="component" value="Unassembled WGS sequence"/>
</dbReference>
<evidence type="ECO:0000313" key="3">
    <source>
        <dbReference type="EMBL" id="ODS00604.1"/>
    </source>
</evidence>
<keyword evidence="4" id="KW-1185">Reference proteome</keyword>
<dbReference type="SMART" id="SM00267">
    <property type="entry name" value="GGDEF"/>
    <property type="match status" value="1"/>
</dbReference>
<dbReference type="CDD" id="cd01948">
    <property type="entry name" value="EAL"/>
    <property type="match status" value="1"/>
</dbReference>
<dbReference type="PANTHER" id="PTHR33121:SF79">
    <property type="entry name" value="CYCLIC DI-GMP PHOSPHODIESTERASE PDED-RELATED"/>
    <property type="match status" value="1"/>
</dbReference>
<dbReference type="GO" id="GO:0071111">
    <property type="term" value="F:cyclic-guanylate-specific phosphodiesterase activity"/>
    <property type="evidence" value="ECO:0007669"/>
    <property type="project" value="InterPro"/>
</dbReference>
<reference evidence="3 4" key="1">
    <citation type="journal article" date="2016" name="Environ. Microbiol.">
        <title>New Methyloceanibacter diversity from North Sea sediments includes methanotroph containing solely the soluble methane monooxygenase.</title>
        <authorList>
            <person name="Vekeman B."/>
            <person name="Kerckhof F.M."/>
            <person name="Cremers G."/>
            <person name="de Vos P."/>
            <person name="Vandamme P."/>
            <person name="Boon N."/>
            <person name="Op den Camp H.J."/>
            <person name="Heylen K."/>
        </authorList>
    </citation>
    <scope>NUCLEOTIDE SEQUENCE [LARGE SCALE GENOMIC DNA]</scope>
    <source>
        <strain evidence="3 4">R-67174</strain>
    </source>
</reference>
<dbReference type="CDD" id="cd01949">
    <property type="entry name" value="GGDEF"/>
    <property type="match status" value="1"/>
</dbReference>